<organism evidence="2 3">
    <name type="scientific">Mycena metata</name>
    <dbReference type="NCBI Taxonomy" id="1033252"/>
    <lineage>
        <taxon>Eukaryota</taxon>
        <taxon>Fungi</taxon>
        <taxon>Dikarya</taxon>
        <taxon>Basidiomycota</taxon>
        <taxon>Agaricomycotina</taxon>
        <taxon>Agaricomycetes</taxon>
        <taxon>Agaricomycetidae</taxon>
        <taxon>Agaricales</taxon>
        <taxon>Marasmiineae</taxon>
        <taxon>Mycenaceae</taxon>
        <taxon>Mycena</taxon>
    </lineage>
</organism>
<evidence type="ECO:0000313" key="2">
    <source>
        <dbReference type="EMBL" id="KAJ7720333.1"/>
    </source>
</evidence>
<dbReference type="Proteomes" id="UP001215598">
    <property type="component" value="Unassembled WGS sequence"/>
</dbReference>
<dbReference type="AlphaFoldDB" id="A0AAD7MJD4"/>
<keyword evidence="3" id="KW-1185">Reference proteome</keyword>
<dbReference type="EMBL" id="JARKIB010000241">
    <property type="protein sequence ID" value="KAJ7720333.1"/>
    <property type="molecule type" value="Genomic_DNA"/>
</dbReference>
<evidence type="ECO:0000259" key="1">
    <source>
        <dbReference type="Pfam" id="PF24764"/>
    </source>
</evidence>
<protein>
    <recommendedName>
        <fullName evidence="1">Integrase core domain-containing protein</fullName>
    </recommendedName>
</protein>
<dbReference type="Pfam" id="PF24764">
    <property type="entry name" value="rva_4"/>
    <property type="match status" value="1"/>
</dbReference>
<dbReference type="PANTHER" id="PTHR46177">
    <property type="entry name" value="INTEGRASE CATALYTIC DOMAIN-CONTAINING PROTEIN"/>
    <property type="match status" value="1"/>
</dbReference>
<evidence type="ECO:0000313" key="3">
    <source>
        <dbReference type="Proteomes" id="UP001215598"/>
    </source>
</evidence>
<dbReference type="PANTHER" id="PTHR46177:SF1">
    <property type="entry name" value="INTEGRASE CATALYTIC DOMAIN-CONTAINING PROTEIN"/>
    <property type="match status" value="1"/>
</dbReference>
<dbReference type="InterPro" id="IPR058913">
    <property type="entry name" value="Integrase_dom_put"/>
</dbReference>
<accession>A0AAD7MJD4</accession>
<comment type="caution">
    <text evidence="2">The sequence shown here is derived from an EMBL/GenBank/DDBJ whole genome shotgun (WGS) entry which is preliminary data.</text>
</comment>
<feature type="domain" description="Integrase core" evidence="1">
    <location>
        <begin position="173"/>
        <end position="331"/>
    </location>
</feature>
<sequence>MPNLRGKNGYGNKESPSDADLEIALRRYAAQNLPLEVRIANLKSDLDYSIRPTKLKKLQKEFNIPRVRKPPALEVSRQAVIDKVRMDVTQGNGPNYFKTVLQQEGLMIPRDTIRQIMLEHFPLGFDNRFPGKKKSVIPRTPLNSNGKFHEVSSDGHEKLGKQALDMGDIGLPIYGYKDKWSDNIPFIQFVPDSRTAAAIGHLYLDFIETTGGIPIQMTMDKGSEIGWQYSIQDALRHTFAPEIDPIIYPVCRLIKSVHNTIIEAFWRWFKEKMGLNLKAVILVGKDQRIFSANVEFHLPLFYWVFVPLLQAKLEEFRIWWNHHRVRSQKEKNMPSGHIPADAFEHPQNFGGLDCLIEVPQSAVNDLRDMITEEVGPRDVHLSWFTAEFDELAGNIYEQIGKPMISLETAWDVFEKMLQPMADVIDSLP</sequence>
<name>A0AAD7MJD4_9AGAR</name>
<proteinExistence type="predicted"/>
<reference evidence="2" key="1">
    <citation type="submission" date="2023-03" db="EMBL/GenBank/DDBJ databases">
        <title>Massive genome expansion in bonnet fungi (Mycena s.s.) driven by repeated elements and novel gene families across ecological guilds.</title>
        <authorList>
            <consortium name="Lawrence Berkeley National Laboratory"/>
            <person name="Harder C.B."/>
            <person name="Miyauchi S."/>
            <person name="Viragh M."/>
            <person name="Kuo A."/>
            <person name="Thoen E."/>
            <person name="Andreopoulos B."/>
            <person name="Lu D."/>
            <person name="Skrede I."/>
            <person name="Drula E."/>
            <person name="Henrissat B."/>
            <person name="Morin E."/>
            <person name="Kohler A."/>
            <person name="Barry K."/>
            <person name="LaButti K."/>
            <person name="Morin E."/>
            <person name="Salamov A."/>
            <person name="Lipzen A."/>
            <person name="Mereny Z."/>
            <person name="Hegedus B."/>
            <person name="Baldrian P."/>
            <person name="Stursova M."/>
            <person name="Weitz H."/>
            <person name="Taylor A."/>
            <person name="Grigoriev I.V."/>
            <person name="Nagy L.G."/>
            <person name="Martin F."/>
            <person name="Kauserud H."/>
        </authorList>
    </citation>
    <scope>NUCLEOTIDE SEQUENCE</scope>
    <source>
        <strain evidence="2">CBHHK182m</strain>
    </source>
</reference>
<gene>
    <name evidence="2" type="ORF">B0H16DRAFT_1336104</name>
</gene>